<dbReference type="Proteomes" id="UP001642484">
    <property type="component" value="Unassembled WGS sequence"/>
</dbReference>
<keyword evidence="6" id="KW-1185">Reference proteome</keyword>
<evidence type="ECO:0000313" key="4">
    <source>
        <dbReference type="EMBL" id="CAK9108478.1"/>
    </source>
</evidence>
<accession>A0ABP0S856</accession>
<evidence type="ECO:0000256" key="2">
    <source>
        <dbReference type="SAM" id="Phobius"/>
    </source>
</evidence>
<proteinExistence type="predicted"/>
<keyword evidence="2" id="KW-1133">Transmembrane helix</keyword>
<dbReference type="EMBL" id="CAXAMN010027106">
    <property type="protein sequence ID" value="CAK9108478.1"/>
    <property type="molecule type" value="Genomic_DNA"/>
</dbReference>
<protein>
    <recommendedName>
        <fullName evidence="3">Glycosyltransferase 2-like domain-containing protein</fullName>
    </recommendedName>
</protein>
<gene>
    <name evidence="4" type="ORF">CCMP2556_LOCUS50539</name>
    <name evidence="5" type="ORF">CCMP2556_LOCUS50559</name>
</gene>
<dbReference type="SUPFAM" id="SSF53448">
    <property type="entry name" value="Nucleotide-diphospho-sugar transferases"/>
    <property type="match status" value="1"/>
</dbReference>
<evidence type="ECO:0000313" key="6">
    <source>
        <dbReference type="Proteomes" id="UP001642484"/>
    </source>
</evidence>
<name>A0ABP0S856_9DINO</name>
<evidence type="ECO:0000259" key="3">
    <source>
        <dbReference type="Pfam" id="PF00535"/>
    </source>
</evidence>
<dbReference type="Pfam" id="PF00535">
    <property type="entry name" value="Glycos_transf_2"/>
    <property type="match status" value="1"/>
</dbReference>
<keyword evidence="2" id="KW-0812">Transmembrane</keyword>
<dbReference type="PANTHER" id="PTHR11675">
    <property type="entry name" value="N-ACETYLGALACTOSAMINYLTRANSFERASE"/>
    <property type="match status" value="1"/>
</dbReference>
<dbReference type="PANTHER" id="PTHR11675:SF119">
    <property type="entry name" value="POLYPEPTIDE N-ACETYLGALACTOSAMINYLTRANSFERASE 2"/>
    <property type="match status" value="1"/>
</dbReference>
<dbReference type="Gene3D" id="3.90.550.10">
    <property type="entry name" value="Spore Coat Polysaccharide Biosynthesis Protein SpsA, Chain A"/>
    <property type="match status" value="1"/>
</dbReference>
<dbReference type="EMBL" id="CAXAMN010027117">
    <property type="protein sequence ID" value="CAK9108526.1"/>
    <property type="molecule type" value="Genomic_DNA"/>
</dbReference>
<feature type="transmembrane region" description="Helical" evidence="2">
    <location>
        <begin position="42"/>
        <end position="61"/>
    </location>
</feature>
<reference evidence="5 6" key="1">
    <citation type="submission" date="2024-02" db="EMBL/GenBank/DDBJ databases">
        <authorList>
            <person name="Chen Y."/>
            <person name="Shah S."/>
            <person name="Dougan E. K."/>
            <person name="Thang M."/>
            <person name="Chan C."/>
        </authorList>
    </citation>
    <scope>NUCLEOTIDE SEQUENCE [LARGE SCALE GENOMIC DNA]</scope>
</reference>
<dbReference type="InterPro" id="IPR001173">
    <property type="entry name" value="Glyco_trans_2-like"/>
</dbReference>
<comment type="caution">
    <text evidence="5">The sequence shown here is derived from an EMBL/GenBank/DDBJ whole genome shotgun (WGS) entry which is preliminary data.</text>
</comment>
<dbReference type="InterPro" id="IPR029044">
    <property type="entry name" value="Nucleotide-diphossugar_trans"/>
</dbReference>
<feature type="domain" description="Glycosyltransferase 2-like" evidence="3">
    <location>
        <begin position="78"/>
        <end position="202"/>
    </location>
</feature>
<evidence type="ECO:0000313" key="5">
    <source>
        <dbReference type="EMBL" id="CAK9108526.1"/>
    </source>
</evidence>
<organism evidence="5 6">
    <name type="scientific">Durusdinium trenchii</name>
    <dbReference type="NCBI Taxonomy" id="1381693"/>
    <lineage>
        <taxon>Eukaryota</taxon>
        <taxon>Sar</taxon>
        <taxon>Alveolata</taxon>
        <taxon>Dinophyceae</taxon>
        <taxon>Suessiales</taxon>
        <taxon>Symbiodiniaceae</taxon>
        <taxon>Durusdinium</taxon>
    </lineage>
</organism>
<sequence>MLRHQQPQPLCSAMGKKAKKEAAGQEVQESKMIHLPDITTKGMVFAALAVLLPPLLAMVFYPTPQANDDGFLPSLPNQLWQRTCPTKPSEIICVSDGNEEASIFEKELKAMHPKVQVIINKENKGLIVTKMEAAARAKGAVLMFLEPHVVVTPQWLEPLLQRLEQEPRALVMPSLDLLDKDMTTYQRMPFIYWRFEWNLNLIAYNPWRQEPTTSEPYPSPATSGGIYAIRKAQGCGLTSAEVL</sequence>
<evidence type="ECO:0000256" key="1">
    <source>
        <dbReference type="ARBA" id="ARBA00023157"/>
    </source>
</evidence>
<keyword evidence="2" id="KW-0472">Membrane</keyword>
<keyword evidence="1" id="KW-1015">Disulfide bond</keyword>